<dbReference type="PANTHER" id="PTHR45668">
    <property type="entry name" value="SERINE/THREONINE-PROTEIN PHOSPHATASE 5-RELATED"/>
    <property type="match status" value="1"/>
</dbReference>
<dbReference type="SMART" id="SM00156">
    <property type="entry name" value="PP2Ac"/>
    <property type="match status" value="1"/>
</dbReference>
<organism evidence="7 8">
    <name type="scientific">Chlorella ohadii</name>
    <dbReference type="NCBI Taxonomy" id="2649997"/>
    <lineage>
        <taxon>Eukaryota</taxon>
        <taxon>Viridiplantae</taxon>
        <taxon>Chlorophyta</taxon>
        <taxon>core chlorophytes</taxon>
        <taxon>Trebouxiophyceae</taxon>
        <taxon>Chlorellales</taxon>
        <taxon>Chlorellaceae</taxon>
        <taxon>Chlorella clade</taxon>
        <taxon>Chlorella</taxon>
    </lineage>
</organism>
<feature type="region of interest" description="Disordered" evidence="5">
    <location>
        <begin position="486"/>
        <end position="520"/>
    </location>
</feature>
<keyword evidence="4" id="KW-0378">Hydrolase</keyword>
<keyword evidence="8" id="KW-1185">Reference proteome</keyword>
<feature type="compositionally biased region" description="Low complexity" evidence="5">
    <location>
        <begin position="394"/>
        <end position="419"/>
    </location>
</feature>
<gene>
    <name evidence="7" type="ORF">COHA_000597</name>
</gene>
<reference evidence="7" key="1">
    <citation type="submission" date="2020-11" db="EMBL/GenBank/DDBJ databases">
        <title>Chlorella ohadii genome sequencing and assembly.</title>
        <authorList>
            <person name="Murik O."/>
            <person name="Treves H."/>
            <person name="Kedem I."/>
            <person name="Shotland Y."/>
            <person name="Kaplan A."/>
        </authorList>
    </citation>
    <scope>NUCLEOTIDE SEQUENCE</scope>
    <source>
        <strain evidence="7">1</strain>
    </source>
</reference>
<sequence>MAGPVEVPLQVLDADFARQLALALTAAAAGPADALPEVLPQPAALSLLRRCTRVLKGEPTLLRIAPPPGPHAEVVVIGDLHGQLHDLLTIIQKAGAPSEQRMLVFNGDLVDRGAWGLELLLLLCAWKLAAPRSVFLLRGNHESTYCSWVYGFRREVLAKYGDGAQGEAVFAACQVLFSHLPLAAVVAGSTLVVHGGLARRPPRRATRRSLPDEVAIASLADIAASSKGGEDPDPAKPEQRLAADLLWSDPGSEAGVQLGARPGDVGIRFGPDVTEAFLRDNGLRCILRGHEGPDSRVQRPDMQPMSGGWTLDHNTPAGKLYTVFSAPCYPQFRDSFTNLGAVAVLGPPGFNAPRFVQYEAAPRPQATPYYLETEDAGVDEGAEVDEDAELEAAGTAGAAGAAGEAGPAGATGTAGATAEGPGGSSQEGSSSEESDSQGGMGSEGSDREAAGGNEAPPAAGQEQVQADAQQAPIAEASRLAAAAVAAAAAAAGEHVPGDSVLAEQSEEGQPEEGQQPALKRLKLEPLAISVEVGAVDD</sequence>
<dbReference type="InterPro" id="IPR029052">
    <property type="entry name" value="Metallo-depent_PP-like"/>
</dbReference>
<evidence type="ECO:0000313" key="8">
    <source>
        <dbReference type="Proteomes" id="UP001205105"/>
    </source>
</evidence>
<dbReference type="InterPro" id="IPR006186">
    <property type="entry name" value="Ser/Thr-sp_prot-phosphatase"/>
</dbReference>
<evidence type="ECO:0000256" key="4">
    <source>
        <dbReference type="RuleBase" id="RU004273"/>
    </source>
</evidence>
<dbReference type="Gene3D" id="3.60.21.10">
    <property type="match status" value="1"/>
</dbReference>
<dbReference type="PROSITE" id="PS00125">
    <property type="entry name" value="SER_THR_PHOSPHATASE"/>
    <property type="match status" value="1"/>
</dbReference>
<dbReference type="InterPro" id="IPR051134">
    <property type="entry name" value="PPP_phosphatase"/>
</dbReference>
<feature type="domain" description="Serine/threonine specific protein phosphatases" evidence="6">
    <location>
        <begin position="137"/>
        <end position="142"/>
    </location>
</feature>
<feature type="compositionally biased region" description="Low complexity" evidence="5">
    <location>
        <begin position="450"/>
        <end position="460"/>
    </location>
</feature>
<comment type="similarity">
    <text evidence="4">Belongs to the PPP phosphatase family.</text>
</comment>
<proteinExistence type="inferred from homology"/>
<dbReference type="GO" id="GO:0004722">
    <property type="term" value="F:protein serine/threonine phosphatase activity"/>
    <property type="evidence" value="ECO:0007669"/>
    <property type="project" value="UniProtKB-EC"/>
</dbReference>
<dbReference type="EMBL" id="JADXDR010000012">
    <property type="protein sequence ID" value="KAI7845863.1"/>
    <property type="molecule type" value="Genomic_DNA"/>
</dbReference>
<name>A0AAD5E071_9CHLO</name>
<dbReference type="SUPFAM" id="SSF56300">
    <property type="entry name" value="Metallo-dependent phosphatases"/>
    <property type="match status" value="1"/>
</dbReference>
<accession>A0AAD5E071</accession>
<dbReference type="PANTHER" id="PTHR45668:SF9">
    <property type="entry name" value="SERINE_THREONINE-PROTEIN PHOSPHATASE 7"/>
    <property type="match status" value="1"/>
</dbReference>
<feature type="region of interest" description="Disordered" evidence="5">
    <location>
        <begin position="394"/>
        <end position="471"/>
    </location>
</feature>
<dbReference type="GO" id="GO:0046872">
    <property type="term" value="F:metal ion binding"/>
    <property type="evidence" value="ECO:0007669"/>
    <property type="project" value="UniProtKB-KW"/>
</dbReference>
<evidence type="ECO:0000259" key="6">
    <source>
        <dbReference type="PROSITE" id="PS00125"/>
    </source>
</evidence>
<evidence type="ECO:0000256" key="1">
    <source>
        <dbReference type="ARBA" id="ARBA00001936"/>
    </source>
</evidence>
<protein>
    <recommendedName>
        <fullName evidence="4">Serine/threonine-protein phosphatase</fullName>
        <ecNumber evidence="4">3.1.3.16</ecNumber>
    </recommendedName>
</protein>
<evidence type="ECO:0000256" key="3">
    <source>
        <dbReference type="ARBA" id="ARBA00023211"/>
    </source>
</evidence>
<evidence type="ECO:0000256" key="5">
    <source>
        <dbReference type="SAM" id="MobiDB-lite"/>
    </source>
</evidence>
<comment type="caution">
    <text evidence="7">The sequence shown here is derived from an EMBL/GenBank/DDBJ whole genome shotgun (WGS) entry which is preliminary data.</text>
</comment>
<keyword evidence="3" id="KW-0464">Manganese</keyword>
<dbReference type="EC" id="3.1.3.16" evidence="4"/>
<dbReference type="InterPro" id="IPR004843">
    <property type="entry name" value="Calcineurin-like_PHP"/>
</dbReference>
<dbReference type="PRINTS" id="PR00114">
    <property type="entry name" value="STPHPHTASE"/>
</dbReference>
<comment type="catalytic activity">
    <reaction evidence="4">
        <text>O-phospho-L-threonyl-[protein] + H2O = L-threonyl-[protein] + phosphate</text>
        <dbReference type="Rhea" id="RHEA:47004"/>
        <dbReference type="Rhea" id="RHEA-COMP:11060"/>
        <dbReference type="Rhea" id="RHEA-COMP:11605"/>
        <dbReference type="ChEBI" id="CHEBI:15377"/>
        <dbReference type="ChEBI" id="CHEBI:30013"/>
        <dbReference type="ChEBI" id="CHEBI:43474"/>
        <dbReference type="ChEBI" id="CHEBI:61977"/>
        <dbReference type="EC" id="3.1.3.16"/>
    </reaction>
</comment>
<keyword evidence="2" id="KW-0479">Metal-binding</keyword>
<comment type="cofactor">
    <cofactor evidence="1">
        <name>Mn(2+)</name>
        <dbReference type="ChEBI" id="CHEBI:29035"/>
    </cofactor>
</comment>
<evidence type="ECO:0000313" key="7">
    <source>
        <dbReference type="EMBL" id="KAI7845863.1"/>
    </source>
</evidence>
<dbReference type="Pfam" id="PF00149">
    <property type="entry name" value="Metallophos"/>
    <property type="match status" value="1"/>
</dbReference>
<dbReference type="AlphaFoldDB" id="A0AAD5E071"/>
<evidence type="ECO:0000256" key="2">
    <source>
        <dbReference type="ARBA" id="ARBA00022723"/>
    </source>
</evidence>
<dbReference type="Proteomes" id="UP001205105">
    <property type="component" value="Unassembled WGS sequence"/>
</dbReference>